<evidence type="ECO:0000256" key="4">
    <source>
        <dbReference type="ARBA" id="ARBA00022741"/>
    </source>
</evidence>
<dbReference type="GO" id="GO:0005788">
    <property type="term" value="C:endoplasmic reticulum lumen"/>
    <property type="evidence" value="ECO:0007669"/>
    <property type="project" value="UniProtKB-SubCell"/>
</dbReference>
<feature type="compositionally biased region" description="Polar residues" evidence="10">
    <location>
        <begin position="598"/>
        <end position="608"/>
    </location>
</feature>
<keyword evidence="4" id="KW-0547">Nucleotide-binding</keyword>
<evidence type="ECO:0000256" key="9">
    <source>
        <dbReference type="SAM" id="Coils"/>
    </source>
</evidence>
<dbReference type="Gene3D" id="3.30.30.30">
    <property type="match status" value="1"/>
</dbReference>
<evidence type="ECO:0000256" key="10">
    <source>
        <dbReference type="SAM" id="MobiDB-lite"/>
    </source>
</evidence>
<dbReference type="FunFam" id="3.90.640.10:FF:000004">
    <property type="entry name" value="Heat shock 70 kDa protein 4"/>
    <property type="match status" value="1"/>
</dbReference>
<dbReference type="AlphaFoldDB" id="A0A9P0HWP3"/>
<keyword evidence="5" id="KW-0256">Endoplasmic reticulum</keyword>
<dbReference type="GO" id="GO:0140662">
    <property type="term" value="F:ATP-dependent protein folding chaperone"/>
    <property type="evidence" value="ECO:0007669"/>
    <property type="project" value="InterPro"/>
</dbReference>
<dbReference type="GO" id="GO:0005524">
    <property type="term" value="F:ATP binding"/>
    <property type="evidence" value="ECO:0007669"/>
    <property type="project" value="UniProtKB-KW"/>
</dbReference>
<dbReference type="EMBL" id="LR824545">
    <property type="protein sequence ID" value="CAH1636768.1"/>
    <property type="molecule type" value="Genomic_DNA"/>
</dbReference>
<dbReference type="SUPFAM" id="SSF100934">
    <property type="entry name" value="Heat shock protein 70kD (HSP70), C-terminal subdomain"/>
    <property type="match status" value="1"/>
</dbReference>
<dbReference type="Gene3D" id="3.30.420.40">
    <property type="match status" value="2"/>
</dbReference>
<feature type="region of interest" description="Disordered" evidence="10">
    <location>
        <begin position="590"/>
        <end position="667"/>
    </location>
</feature>
<sequence>MVAMQLRCDVTASYHVLLYSLGQQWHQQRVARKLVSGQRGDRVRDCVVPVRPTSCFRRGTAACSLKMFGVLSVFLIPLLLSQETEAAAVISIDLGSEWMKVGIVSPGVPMEIVLNKESKRKTPAVVAFRDDVRTFGEDAVTVGVRFPKNSYKYLLDLLGKPFDHPMVQAYRERYPYYEMVASDRGTPLFIHDDKTKFTPEELVAQLLAKAKDFAEISHGQPITECVITVPGYFNQAERRALKDAAALAGLNEINETAWHALFFDMGAASTKAALVEYKTVKIKEKGYVETVPQLQVLGVGFDRTLGGHEMTLRLREHLIKAWEANGGGDVRKSPRAMEKLLLEAERLKIILSANTEFYAQIESLLDDKDFKQLVTRAEFEELCSDLWERVSGVVQRAIAAAGGAGAGARLVLAGGGSRVPAALKALTDAVGHDPARSINADEAATMGAVYRAASLATGYKVAPLNVRDAVLFPIQVTFTRHVDGNDKLIKRTLFGPMNPYPQKKVITFNKHTDDFDFHVNYAELDHIPSNELQYVGGLNLSQVVLNGVGAALAKHTGENVEHKGIKAHFNLDDSGILNLVNVEFVAEKTVAEEEDQDSTLSKLGSTISKLFGSDAETPEKVEEKPEEKSQEEEASKEKKEEDAKKANQTEGEKQNATEPETKPKPKLVILKEPIKSEETLLNLQPLSPEQFKSSKAKITELNTIDKKRIERETALNNLEAFVVDAQMKMDMDEYSECGTSEQIEEIKKLCSETSEWLYEDGYDAATEMFEAKLATLKDKTSPIFYKHWEHRERPDAISALRSMLNSSREFLKMAKNFTKDANPEKDVFTDVEINLLEKKIDETSSWLSTSIKEQKALKKNEDIKLTVDSIREKMASLDREMKYLLNKMKIWRPKKPVKKESENKTEETVIDQNAESEAGEEKVEKVEKAGETQEEAPATEKGESETTEPPLQLSDGQDEHSEL</sequence>
<dbReference type="PRINTS" id="PR00301">
    <property type="entry name" value="HEATSHOCK70"/>
</dbReference>
<evidence type="ECO:0000256" key="8">
    <source>
        <dbReference type="ARBA" id="ARBA00040503"/>
    </source>
</evidence>
<feature type="compositionally biased region" description="Basic and acidic residues" evidence="10">
    <location>
        <begin position="617"/>
        <end position="663"/>
    </location>
</feature>
<dbReference type="GO" id="GO:0030968">
    <property type="term" value="P:endoplasmic reticulum unfolded protein response"/>
    <property type="evidence" value="ECO:0007669"/>
    <property type="project" value="TreeGrafter"/>
</dbReference>
<dbReference type="CDD" id="cd10230">
    <property type="entry name" value="ASKHA_NBD_HSP70_HYOU1"/>
    <property type="match status" value="1"/>
</dbReference>
<dbReference type="InterPro" id="IPR029048">
    <property type="entry name" value="HSP70_C_sf"/>
</dbReference>
<accession>A0A9P0HWP3</accession>
<dbReference type="InterPro" id="IPR013126">
    <property type="entry name" value="Hsp_70_fam"/>
</dbReference>
<feature type="compositionally biased region" description="Basic and acidic residues" evidence="10">
    <location>
        <begin position="919"/>
        <end position="931"/>
    </location>
</feature>
<protein>
    <recommendedName>
        <fullName evidence="8">Hypoxia up-regulated protein 1</fullName>
    </recommendedName>
</protein>
<name>A0A9P0HWP3_SPOLI</name>
<evidence type="ECO:0000256" key="7">
    <source>
        <dbReference type="ARBA" id="ARBA00023186"/>
    </source>
</evidence>
<feature type="coiled-coil region" evidence="9">
    <location>
        <begin position="860"/>
        <end position="887"/>
    </location>
</feature>
<dbReference type="GO" id="GO:0034663">
    <property type="term" value="C:endoplasmic reticulum chaperone complex"/>
    <property type="evidence" value="ECO:0007669"/>
    <property type="project" value="TreeGrafter"/>
</dbReference>
<gene>
    <name evidence="11" type="ORF">SPLIT_LOCUS2130</name>
</gene>
<evidence type="ECO:0000256" key="6">
    <source>
        <dbReference type="ARBA" id="ARBA00022840"/>
    </source>
</evidence>
<dbReference type="SUPFAM" id="SSF53067">
    <property type="entry name" value="Actin-like ATPase domain"/>
    <property type="match status" value="2"/>
</dbReference>
<dbReference type="Gene3D" id="2.60.34.10">
    <property type="entry name" value="Substrate Binding Domain Of DNAk, Chain A, domain 1"/>
    <property type="match status" value="1"/>
</dbReference>
<evidence type="ECO:0000313" key="11">
    <source>
        <dbReference type="EMBL" id="CAH1636768.1"/>
    </source>
</evidence>
<dbReference type="PANTHER" id="PTHR45639:SF3">
    <property type="entry name" value="HYPOXIA UP-REGULATED PROTEIN 1"/>
    <property type="match status" value="1"/>
</dbReference>
<dbReference type="PANTHER" id="PTHR45639">
    <property type="entry name" value="HSC70CB, ISOFORM G-RELATED"/>
    <property type="match status" value="1"/>
</dbReference>
<evidence type="ECO:0000313" key="12">
    <source>
        <dbReference type="Proteomes" id="UP001153321"/>
    </source>
</evidence>
<comment type="similarity">
    <text evidence="2">Belongs to the heat shock protein 70 family.</text>
</comment>
<dbReference type="InterPro" id="IPR029047">
    <property type="entry name" value="HSP70_peptide-bd_sf"/>
</dbReference>
<keyword evidence="6" id="KW-0067">ATP-binding</keyword>
<comment type="subcellular location">
    <subcellularLocation>
        <location evidence="1">Endoplasmic reticulum lumen</location>
    </subcellularLocation>
</comment>
<dbReference type="Pfam" id="PF00012">
    <property type="entry name" value="HSP70"/>
    <property type="match status" value="1"/>
</dbReference>
<feature type="region of interest" description="Disordered" evidence="10">
    <location>
        <begin position="894"/>
        <end position="963"/>
    </location>
</feature>
<evidence type="ECO:0000256" key="2">
    <source>
        <dbReference type="ARBA" id="ARBA00007381"/>
    </source>
</evidence>
<dbReference type="FunFam" id="3.30.30.30:FF:000004">
    <property type="entry name" value="hypoxia up-regulated protein 1"/>
    <property type="match status" value="1"/>
</dbReference>
<reference evidence="11" key="1">
    <citation type="submission" date="2022-02" db="EMBL/GenBank/DDBJ databases">
        <authorList>
            <person name="King R."/>
        </authorList>
    </citation>
    <scope>NUCLEOTIDE SEQUENCE</scope>
</reference>
<dbReference type="Proteomes" id="UP001153321">
    <property type="component" value="Chromosome 14"/>
</dbReference>
<dbReference type="Gene3D" id="3.90.640.10">
    <property type="entry name" value="Actin, Chain A, domain 4"/>
    <property type="match status" value="1"/>
</dbReference>
<feature type="compositionally biased region" description="Basic and acidic residues" evidence="10">
    <location>
        <begin position="898"/>
        <end position="907"/>
    </location>
</feature>
<keyword evidence="3" id="KW-0732">Signal</keyword>
<keyword evidence="9" id="KW-0175">Coiled coil</keyword>
<organism evidence="11 12">
    <name type="scientific">Spodoptera littoralis</name>
    <name type="common">Egyptian cotton leafworm</name>
    <dbReference type="NCBI Taxonomy" id="7109"/>
    <lineage>
        <taxon>Eukaryota</taxon>
        <taxon>Metazoa</taxon>
        <taxon>Ecdysozoa</taxon>
        <taxon>Arthropoda</taxon>
        <taxon>Hexapoda</taxon>
        <taxon>Insecta</taxon>
        <taxon>Pterygota</taxon>
        <taxon>Neoptera</taxon>
        <taxon>Endopterygota</taxon>
        <taxon>Lepidoptera</taxon>
        <taxon>Glossata</taxon>
        <taxon>Ditrysia</taxon>
        <taxon>Noctuoidea</taxon>
        <taxon>Noctuidae</taxon>
        <taxon>Amphipyrinae</taxon>
        <taxon>Spodoptera</taxon>
    </lineage>
</organism>
<keyword evidence="12" id="KW-1185">Reference proteome</keyword>
<keyword evidence="7" id="KW-0143">Chaperone</keyword>
<dbReference type="Gene3D" id="1.20.1270.10">
    <property type="match status" value="1"/>
</dbReference>
<dbReference type="FunFam" id="1.20.1270.10:FF:000002">
    <property type="entry name" value="Heat shock 70 kDa protein 4"/>
    <property type="match status" value="1"/>
</dbReference>
<evidence type="ECO:0000256" key="5">
    <source>
        <dbReference type="ARBA" id="ARBA00022824"/>
    </source>
</evidence>
<evidence type="ECO:0000256" key="3">
    <source>
        <dbReference type="ARBA" id="ARBA00022729"/>
    </source>
</evidence>
<proteinExistence type="inferred from homology"/>
<evidence type="ECO:0000256" key="1">
    <source>
        <dbReference type="ARBA" id="ARBA00004319"/>
    </source>
</evidence>
<dbReference type="InterPro" id="IPR043129">
    <property type="entry name" value="ATPase_NBD"/>
</dbReference>